<keyword evidence="2" id="KW-0378">Hydrolase</keyword>
<dbReference type="Proteomes" id="UP000298493">
    <property type="component" value="Unassembled WGS sequence"/>
</dbReference>
<evidence type="ECO:0000313" key="7">
    <source>
        <dbReference type="Proteomes" id="UP000298493"/>
    </source>
</evidence>
<dbReference type="InterPro" id="IPR019826">
    <property type="entry name" value="Carboxylesterase_B_AS"/>
</dbReference>
<protein>
    <submittedName>
        <fullName evidence="6">Para-nitrobenzyl esterase</fullName>
    </submittedName>
</protein>
<feature type="compositionally biased region" description="Acidic residues" evidence="3">
    <location>
        <begin position="803"/>
        <end position="814"/>
    </location>
</feature>
<comment type="caution">
    <text evidence="6">The sequence shown here is derived from an EMBL/GenBank/DDBJ whole genome shotgun (WGS) entry which is preliminary data.</text>
</comment>
<gene>
    <name evidence="6" type="ORF">E6O75_ATG09618</name>
</gene>
<name>A0A4Z1NZ41_9PEZI</name>
<dbReference type="GO" id="GO:0005886">
    <property type="term" value="C:plasma membrane"/>
    <property type="evidence" value="ECO:0007669"/>
    <property type="project" value="TreeGrafter"/>
</dbReference>
<keyword evidence="4" id="KW-0732">Signal</keyword>
<evidence type="ECO:0000313" key="6">
    <source>
        <dbReference type="EMBL" id="TID16852.1"/>
    </source>
</evidence>
<dbReference type="GO" id="GO:0003990">
    <property type="term" value="F:acetylcholinesterase activity"/>
    <property type="evidence" value="ECO:0007669"/>
    <property type="project" value="TreeGrafter"/>
</dbReference>
<dbReference type="GO" id="GO:0019695">
    <property type="term" value="P:choline metabolic process"/>
    <property type="evidence" value="ECO:0007669"/>
    <property type="project" value="TreeGrafter"/>
</dbReference>
<feature type="region of interest" description="Disordered" evidence="3">
    <location>
        <begin position="758"/>
        <end position="842"/>
    </location>
</feature>
<dbReference type="Gene3D" id="3.40.50.1820">
    <property type="entry name" value="alpha/beta hydrolase"/>
    <property type="match status" value="3"/>
</dbReference>
<dbReference type="AlphaFoldDB" id="A0A4Z1NZ41"/>
<evidence type="ECO:0000256" key="3">
    <source>
        <dbReference type="SAM" id="MobiDB-lite"/>
    </source>
</evidence>
<feature type="compositionally biased region" description="Basic and acidic residues" evidence="3">
    <location>
        <begin position="774"/>
        <end position="783"/>
    </location>
</feature>
<dbReference type="STRING" id="86259.A0A4Z1NZ41"/>
<dbReference type="InterPro" id="IPR002018">
    <property type="entry name" value="CarbesteraseB"/>
</dbReference>
<sequence length="865" mass="97107">MAKSYLRDLVTTLIVLLQIHDSHAQQTQFNVLTTAGEVSGFINSTSAPNVVQFLGVPFAEDPIGKLRFSAPVPKSPSAGILNATKFSASCPQYNTSVPTFFSVAQPEYYIEGPTAEECLTLNIWTPLPTREAWEDSSNNSQALSGEHLRVSQCAWHKFELTFFKFTEAKTYPRVQWVESNIAAFGGDPSRITLFGQSAGAVGVDAYNLAYPNDSNVTGYIMDSGTAWLPTFSQDKARNNFTFVAEKLGCKNSTGTAELDCVRGIPFERLESFLKGYQDNGTTPTISFLPVQDDVTFFTDPAARAKQAQLKKPAIIGTAANEGASLARPYTPSGPSKVAAQAITSQFLCSTVKTRSYRYAQNLTTYPYYYMGNFTNISPLQWEGAYHSSELPVLFQVASPSRGNPSDLEVSVGHRMQDLYLAFAMDPSSLVGKGWPTYSPNGSALAFESGKLALVAPGVKEGDLVCILYGCSVPIILRMSDAKSDEQVTMEATLELEVLRHQMTSCAKTWLARTQHYRRKRYLEKAKYQVWEMSKKLLFFRNSKWRTEWHRKRTQLGFDAPPGSKNEIAGRERFERQSIPTNAKTHQSTEDAMDGFEVEAPRVTIFGEGQQNESSGSRAPQRVGQYGRGKSEWDYITDKIKERRLTLEDVKKKGFQSRYDQHLEACEFDDWKREKRKKARELRDKAIADATTPIESSWAEPRVNWRELELGLKHGRKWKRFLQIGREEEEKEMMVLRDQKRAANGFKLRERPAKRQIHLLDTEEVQGGTAKRTKLTKESAKQAEDVWLDNVKKAMRNQKRDEPSENGEDGDDGDEGNERPGSLSSRAPTFRLDHSSEPSATENNVEKLVRATFTRTTCLGTAICTV</sequence>
<keyword evidence="7" id="KW-1185">Reference proteome</keyword>
<dbReference type="PANTHER" id="PTHR43918">
    <property type="entry name" value="ACETYLCHOLINESTERASE"/>
    <property type="match status" value="1"/>
</dbReference>
<dbReference type="SUPFAM" id="SSF53474">
    <property type="entry name" value="alpha/beta-Hydrolases"/>
    <property type="match status" value="1"/>
</dbReference>
<feature type="signal peptide" evidence="4">
    <location>
        <begin position="1"/>
        <end position="24"/>
    </location>
</feature>
<dbReference type="Pfam" id="PF00135">
    <property type="entry name" value="COesterase"/>
    <property type="match status" value="2"/>
</dbReference>
<comment type="similarity">
    <text evidence="1">Belongs to the type-B carboxylesterase/lipase family.</text>
</comment>
<dbReference type="InterPro" id="IPR050654">
    <property type="entry name" value="AChE-related_enzymes"/>
</dbReference>
<dbReference type="InterPro" id="IPR029058">
    <property type="entry name" value="AB_hydrolase_fold"/>
</dbReference>
<evidence type="ECO:0000256" key="2">
    <source>
        <dbReference type="ARBA" id="ARBA00022801"/>
    </source>
</evidence>
<dbReference type="PROSITE" id="PS00122">
    <property type="entry name" value="CARBOXYLESTERASE_B_1"/>
    <property type="match status" value="1"/>
</dbReference>
<proteinExistence type="inferred from homology"/>
<evidence type="ECO:0000256" key="1">
    <source>
        <dbReference type="ARBA" id="ARBA00005964"/>
    </source>
</evidence>
<dbReference type="PANTHER" id="PTHR43918:SF4">
    <property type="entry name" value="CARBOXYLIC ESTER HYDROLASE"/>
    <property type="match status" value="1"/>
</dbReference>
<feature type="domain" description="Carboxylesterase type B" evidence="5">
    <location>
        <begin position="174"/>
        <end position="328"/>
    </location>
</feature>
<feature type="chain" id="PRO_5021428879" evidence="4">
    <location>
        <begin position="25"/>
        <end position="865"/>
    </location>
</feature>
<dbReference type="GO" id="GO:0006581">
    <property type="term" value="P:acetylcholine catabolic process"/>
    <property type="evidence" value="ECO:0007669"/>
    <property type="project" value="TreeGrafter"/>
</dbReference>
<dbReference type="EMBL" id="SNSC02000017">
    <property type="protein sequence ID" value="TID16852.1"/>
    <property type="molecule type" value="Genomic_DNA"/>
</dbReference>
<accession>A0A4Z1NZ41</accession>
<organism evidence="6 7">
    <name type="scientific">Venturia nashicola</name>
    <dbReference type="NCBI Taxonomy" id="86259"/>
    <lineage>
        <taxon>Eukaryota</taxon>
        <taxon>Fungi</taxon>
        <taxon>Dikarya</taxon>
        <taxon>Ascomycota</taxon>
        <taxon>Pezizomycotina</taxon>
        <taxon>Dothideomycetes</taxon>
        <taxon>Pleosporomycetidae</taxon>
        <taxon>Venturiales</taxon>
        <taxon>Venturiaceae</taxon>
        <taxon>Venturia</taxon>
    </lineage>
</organism>
<evidence type="ECO:0000256" key="4">
    <source>
        <dbReference type="SAM" id="SignalP"/>
    </source>
</evidence>
<reference evidence="6 7" key="1">
    <citation type="submission" date="2019-04" db="EMBL/GenBank/DDBJ databases">
        <title>High contiguity whole genome sequence and gene annotation resource for two Venturia nashicola isolates.</title>
        <authorList>
            <person name="Prokchorchik M."/>
            <person name="Won K."/>
            <person name="Lee Y."/>
            <person name="Choi E.D."/>
            <person name="Segonzac C."/>
            <person name="Sohn K.H."/>
        </authorList>
    </citation>
    <scope>NUCLEOTIDE SEQUENCE [LARGE SCALE GENOMIC DNA]</scope>
    <source>
        <strain evidence="6 7">PRI2</strain>
    </source>
</reference>
<feature type="domain" description="Carboxylesterase type B" evidence="5">
    <location>
        <begin position="31"/>
        <end position="129"/>
    </location>
</feature>
<evidence type="ECO:0000259" key="5">
    <source>
        <dbReference type="Pfam" id="PF00135"/>
    </source>
</evidence>